<name>A0A1K1S7F1_9BACT</name>
<dbReference type="EMBL" id="FPIZ01000018">
    <property type="protein sequence ID" value="SFW80246.1"/>
    <property type="molecule type" value="Genomic_DNA"/>
</dbReference>
<keyword evidence="4" id="KW-1185">Reference proteome</keyword>
<dbReference type="EMBL" id="CP140154">
    <property type="protein sequence ID" value="WQG92282.1"/>
    <property type="molecule type" value="Genomic_DNA"/>
</dbReference>
<sequence length="82" mass="9386">MIKRDDLLIMRAIALCFKPFLKPEEALIYCNLGRTQFAKNCEEYGVYKTNSGYYRKEDIDKMLSGEMAAMQAATPQVKLRAA</sequence>
<dbReference type="Proteomes" id="UP000183788">
    <property type="component" value="Unassembled WGS sequence"/>
</dbReference>
<dbReference type="Proteomes" id="UP001326715">
    <property type="component" value="Chromosome"/>
</dbReference>
<evidence type="ECO:0000313" key="2">
    <source>
        <dbReference type="EMBL" id="WQG92282.1"/>
    </source>
</evidence>
<evidence type="ECO:0000313" key="3">
    <source>
        <dbReference type="Proteomes" id="UP000183788"/>
    </source>
</evidence>
<evidence type="ECO:0000313" key="4">
    <source>
        <dbReference type="Proteomes" id="UP001326715"/>
    </source>
</evidence>
<dbReference type="AlphaFoldDB" id="A0A1K1S7F1"/>
<proteinExistence type="predicted"/>
<organism evidence="1 3">
    <name type="scientific">Chitinophaga sancti</name>
    <dbReference type="NCBI Taxonomy" id="1004"/>
    <lineage>
        <taxon>Bacteria</taxon>
        <taxon>Pseudomonadati</taxon>
        <taxon>Bacteroidota</taxon>
        <taxon>Chitinophagia</taxon>
        <taxon>Chitinophagales</taxon>
        <taxon>Chitinophagaceae</taxon>
        <taxon>Chitinophaga</taxon>
    </lineage>
</organism>
<dbReference type="STRING" id="1004.SAMN05661012_04924"/>
<dbReference type="RefSeq" id="WP_072363919.1">
    <property type="nucleotide sequence ID" value="NZ_CP139972.1"/>
</dbReference>
<gene>
    <name evidence="1" type="ORF">SAMN05661012_04924</name>
    <name evidence="2" type="ORF">SR876_12265</name>
</gene>
<protein>
    <submittedName>
        <fullName evidence="1">Uncharacterized protein</fullName>
    </submittedName>
</protein>
<reference evidence="1 3" key="1">
    <citation type="submission" date="2016-11" db="EMBL/GenBank/DDBJ databases">
        <authorList>
            <person name="Jaros S."/>
            <person name="Januszkiewicz K."/>
            <person name="Wedrychowicz H."/>
        </authorList>
    </citation>
    <scope>NUCLEOTIDE SEQUENCE [LARGE SCALE GENOMIC DNA]</scope>
    <source>
        <strain evidence="1 3">DSM 784</strain>
    </source>
</reference>
<accession>A0A1K1S7F1</accession>
<evidence type="ECO:0000313" key="1">
    <source>
        <dbReference type="EMBL" id="SFW80246.1"/>
    </source>
</evidence>
<reference evidence="2 4" key="2">
    <citation type="submission" date="2023-11" db="EMBL/GenBank/DDBJ databases">
        <title>MicrobeMod: A computational toolkit for identifying prokaryotic methylation and restriction-modification with nanopore sequencing.</title>
        <authorList>
            <person name="Crits-Christoph A."/>
            <person name="Kang S.C."/>
            <person name="Lee H."/>
            <person name="Ostrov N."/>
        </authorList>
    </citation>
    <scope>NUCLEOTIDE SEQUENCE [LARGE SCALE GENOMIC DNA]</scope>
    <source>
        <strain evidence="2 4">ATCC 23090</strain>
    </source>
</reference>
<dbReference type="OrthoDB" id="678477at2"/>